<evidence type="ECO:0000256" key="5">
    <source>
        <dbReference type="SAM" id="MobiDB-lite"/>
    </source>
</evidence>
<evidence type="ECO:0000313" key="6">
    <source>
        <dbReference type="EMBL" id="KAK4773910.1"/>
    </source>
</evidence>
<evidence type="ECO:0000256" key="4">
    <source>
        <dbReference type="ARBA" id="ARBA00023278"/>
    </source>
</evidence>
<comment type="caution">
    <text evidence="6">The sequence shown here is derived from an EMBL/GenBank/DDBJ whole genome shotgun (WGS) entry which is preliminary data.</text>
</comment>
<proteinExistence type="inferred from homology"/>
<feature type="compositionally biased region" description="Basic and acidic residues" evidence="5">
    <location>
        <begin position="81"/>
        <end position="105"/>
    </location>
</feature>
<evidence type="ECO:0000256" key="2">
    <source>
        <dbReference type="ARBA" id="ARBA00022473"/>
    </source>
</evidence>
<comment type="similarity">
    <text evidence="1">Belongs to the CLV3/ESR signal peptide family.</text>
</comment>
<accession>A0AAN7KVS7</accession>
<dbReference type="Proteomes" id="UP001345219">
    <property type="component" value="Chromosome 22"/>
</dbReference>
<keyword evidence="3" id="KW-0221">Differentiation</keyword>
<protein>
    <submittedName>
        <fullName evidence="6">Uncharacterized protein</fullName>
    </submittedName>
</protein>
<feature type="region of interest" description="Disordered" evidence="5">
    <location>
        <begin position="73"/>
        <end position="115"/>
    </location>
</feature>
<keyword evidence="2" id="KW-0217">Developmental protein</keyword>
<organism evidence="6 7">
    <name type="scientific">Trapa incisa</name>
    <dbReference type="NCBI Taxonomy" id="236973"/>
    <lineage>
        <taxon>Eukaryota</taxon>
        <taxon>Viridiplantae</taxon>
        <taxon>Streptophyta</taxon>
        <taxon>Embryophyta</taxon>
        <taxon>Tracheophyta</taxon>
        <taxon>Spermatophyta</taxon>
        <taxon>Magnoliopsida</taxon>
        <taxon>eudicotyledons</taxon>
        <taxon>Gunneridae</taxon>
        <taxon>Pentapetalae</taxon>
        <taxon>rosids</taxon>
        <taxon>malvids</taxon>
        <taxon>Myrtales</taxon>
        <taxon>Lythraceae</taxon>
        <taxon>Trapa</taxon>
    </lineage>
</organism>
<evidence type="ECO:0000256" key="3">
    <source>
        <dbReference type="ARBA" id="ARBA00022782"/>
    </source>
</evidence>
<evidence type="ECO:0000256" key="1">
    <source>
        <dbReference type="ARBA" id="ARBA00005416"/>
    </source>
</evidence>
<gene>
    <name evidence="6" type="ORF">SAY87_028929</name>
</gene>
<dbReference type="GO" id="GO:0030154">
    <property type="term" value="P:cell differentiation"/>
    <property type="evidence" value="ECO:0007669"/>
    <property type="project" value="UniProtKB-KW"/>
</dbReference>
<keyword evidence="7" id="KW-1185">Reference proteome</keyword>
<sequence length="115" mass="13446">MALALKISHQLIALLWLSLILLWFHQFNNVKPFIINDHRQRITAMRYPPLLIPPQVSINRKVLASKFDFFPSQKRHNHRQNRGEGISDVRAKSQTDPRYGIEKRLVPTGPNPLHH</sequence>
<dbReference type="EMBL" id="JAXIOK010000004">
    <property type="protein sequence ID" value="KAK4773910.1"/>
    <property type="molecule type" value="Genomic_DNA"/>
</dbReference>
<keyword evidence="4" id="KW-0379">Hydroxylation</keyword>
<dbReference type="InterPro" id="IPR039618">
    <property type="entry name" value="CLE9-13"/>
</dbReference>
<dbReference type="AlphaFoldDB" id="A0AAN7KVS7"/>
<reference evidence="6 7" key="1">
    <citation type="journal article" date="2023" name="Hortic Res">
        <title>Pangenome of water caltrop reveals structural variations and asymmetric subgenome divergence after allopolyploidization.</title>
        <authorList>
            <person name="Zhang X."/>
            <person name="Chen Y."/>
            <person name="Wang L."/>
            <person name="Yuan Y."/>
            <person name="Fang M."/>
            <person name="Shi L."/>
            <person name="Lu R."/>
            <person name="Comes H.P."/>
            <person name="Ma Y."/>
            <person name="Chen Y."/>
            <person name="Huang G."/>
            <person name="Zhou Y."/>
            <person name="Zheng Z."/>
            <person name="Qiu Y."/>
        </authorList>
    </citation>
    <scope>NUCLEOTIDE SEQUENCE [LARGE SCALE GENOMIC DNA]</scope>
    <source>
        <tissue evidence="6">Roots</tissue>
    </source>
</reference>
<dbReference type="PANTHER" id="PTHR34359">
    <property type="entry name" value="CLAVATA3/ESR (CLE)-RELATED PROTEIN 10"/>
    <property type="match status" value="1"/>
</dbReference>
<evidence type="ECO:0000313" key="7">
    <source>
        <dbReference type="Proteomes" id="UP001345219"/>
    </source>
</evidence>
<dbReference type="PANTHER" id="PTHR34359:SF5">
    <property type="entry name" value="CLAVATA3_ESR (CLE)-RELATED PROTEIN 9"/>
    <property type="match status" value="1"/>
</dbReference>
<name>A0AAN7KVS7_9MYRT</name>